<dbReference type="RefSeq" id="WP_127885824.1">
    <property type="nucleotide sequence ID" value="NZ_CP028137.1"/>
</dbReference>
<protein>
    <recommendedName>
        <fullName evidence="3">N-acetyltransferase domain-containing protein</fullName>
    </recommendedName>
</protein>
<dbReference type="Gene3D" id="3.40.630.30">
    <property type="match status" value="1"/>
</dbReference>
<dbReference type="InterPro" id="IPR050832">
    <property type="entry name" value="Bact_Acetyltransf"/>
</dbReference>
<accession>A0A3Q9UPS5</accession>
<proteinExistence type="predicted"/>
<gene>
    <name evidence="4" type="ORF">C1I64_00045</name>
</gene>
<dbReference type="AlphaFoldDB" id="A0A3Q9UPS5"/>
<evidence type="ECO:0000256" key="2">
    <source>
        <dbReference type="ARBA" id="ARBA00023315"/>
    </source>
</evidence>
<evidence type="ECO:0000313" key="5">
    <source>
        <dbReference type="Proteomes" id="UP000285317"/>
    </source>
</evidence>
<dbReference type="EMBL" id="CP028137">
    <property type="protein sequence ID" value="AZZ50600.1"/>
    <property type="molecule type" value="Genomic_DNA"/>
</dbReference>
<dbReference type="Pfam" id="PF00583">
    <property type="entry name" value="Acetyltransf_1"/>
    <property type="match status" value="1"/>
</dbReference>
<dbReference type="Proteomes" id="UP000285317">
    <property type="component" value="Chromosome"/>
</dbReference>
<evidence type="ECO:0000256" key="1">
    <source>
        <dbReference type="ARBA" id="ARBA00022679"/>
    </source>
</evidence>
<sequence length="135" mass="14181">MTTGVVVRLERPEPAALASLLTADLPPHARLLVARDGATQQPIGVLALTPGPDDFAELLALEVAPESRRSGVARRLVAAALSYASVQRIRTLRFRVPVEAEAALAAARALGFTEIDGFGAHVGDDSGVCFARSVR</sequence>
<dbReference type="InterPro" id="IPR000182">
    <property type="entry name" value="GNAT_dom"/>
</dbReference>
<organism evidence="4 5">
    <name type="scientific">Rathayibacter festucae DSM 15932</name>
    <dbReference type="NCBI Taxonomy" id="1328866"/>
    <lineage>
        <taxon>Bacteria</taxon>
        <taxon>Bacillati</taxon>
        <taxon>Actinomycetota</taxon>
        <taxon>Actinomycetes</taxon>
        <taxon>Micrococcales</taxon>
        <taxon>Microbacteriaceae</taxon>
        <taxon>Rathayibacter</taxon>
    </lineage>
</organism>
<evidence type="ECO:0000313" key="4">
    <source>
        <dbReference type="EMBL" id="AZZ50600.1"/>
    </source>
</evidence>
<reference evidence="4 5" key="1">
    <citation type="submission" date="2018-03" db="EMBL/GenBank/DDBJ databases">
        <title>Bacteriophage NCPPB3778 and a type I-E CRISPR drive the evolution of the US Biological Select Agent, Rathayibacter toxicus.</title>
        <authorList>
            <person name="Davis E.W.II."/>
            <person name="Tabima J.F."/>
            <person name="Weisberg A.J."/>
            <person name="Dantas Lopes L."/>
            <person name="Wiseman M.S."/>
            <person name="Wiseman M.S."/>
            <person name="Pupko T."/>
            <person name="Belcher M.S."/>
            <person name="Sechler A.J."/>
            <person name="Tancos M.A."/>
            <person name="Schroeder B.K."/>
            <person name="Murray T.D."/>
            <person name="Luster D.G."/>
            <person name="Schneider W.L."/>
            <person name="Rogers E."/>
            <person name="Andreote F.D."/>
            <person name="Grunwald N.J."/>
            <person name="Putnam M.L."/>
            <person name="Chang J.H."/>
        </authorList>
    </citation>
    <scope>NUCLEOTIDE SEQUENCE [LARGE SCALE GENOMIC DNA]</scope>
    <source>
        <strain evidence="4 5">DSM 15932</strain>
    </source>
</reference>
<dbReference type="InterPro" id="IPR016181">
    <property type="entry name" value="Acyl_CoA_acyltransferase"/>
</dbReference>
<dbReference type="GO" id="GO:0016747">
    <property type="term" value="F:acyltransferase activity, transferring groups other than amino-acyl groups"/>
    <property type="evidence" value="ECO:0007669"/>
    <property type="project" value="InterPro"/>
</dbReference>
<dbReference type="SUPFAM" id="SSF55729">
    <property type="entry name" value="Acyl-CoA N-acyltransferases (Nat)"/>
    <property type="match status" value="1"/>
</dbReference>
<evidence type="ECO:0000259" key="3">
    <source>
        <dbReference type="PROSITE" id="PS51186"/>
    </source>
</evidence>
<dbReference type="PANTHER" id="PTHR43877">
    <property type="entry name" value="AMINOALKYLPHOSPHONATE N-ACETYLTRANSFERASE-RELATED-RELATED"/>
    <property type="match status" value="1"/>
</dbReference>
<dbReference type="CDD" id="cd04301">
    <property type="entry name" value="NAT_SF"/>
    <property type="match status" value="1"/>
</dbReference>
<keyword evidence="2" id="KW-0012">Acyltransferase</keyword>
<dbReference type="KEGG" id="rfs:C1I64_00045"/>
<name>A0A3Q9UPS5_9MICO</name>
<dbReference type="PROSITE" id="PS51186">
    <property type="entry name" value="GNAT"/>
    <property type="match status" value="1"/>
</dbReference>
<keyword evidence="1" id="KW-0808">Transferase</keyword>
<feature type="domain" description="N-acetyltransferase" evidence="3">
    <location>
        <begin position="1"/>
        <end position="135"/>
    </location>
</feature>